<dbReference type="CDD" id="cd00038">
    <property type="entry name" value="CAP_ED"/>
    <property type="match status" value="2"/>
</dbReference>
<accession>A0AAV8XJQ5</accession>
<keyword evidence="8 12" id="KW-0067">ATP-binding</keyword>
<evidence type="ECO:0000259" key="13">
    <source>
        <dbReference type="PROSITE" id="PS50011"/>
    </source>
</evidence>
<dbReference type="GO" id="GO:0003676">
    <property type="term" value="F:nucleic acid binding"/>
    <property type="evidence" value="ECO:0007669"/>
    <property type="project" value="InterPro"/>
</dbReference>
<sequence>MAIEFCVKLDKSAAETIPMLKKAFGVDCLSDRQIFRWHKAFAEGRDDVNVENRAGRPSTSSSDDNVQRVRDLLNTDRRLSVRLISETLDITKTIVHEIVLESLGMRKSVLQQTTPFGQDGDILTSIQAQHAMANRAPQSQLSLSNSTIPKKHGVSAESSDATGEAKYITITKYDKDFRSKQLIKDAIMDNDFLKNLDSSQVREMVDSMYSKEFAAGSLVVREGDAGVHLFVSAEGDFEVIKDGNVLGHMGPGKAFGELAILYNCTRTASIRAVTNSKVWMLDRKVFQQIMMRTGLQRLQDNINFLKSVPLLQTLGNEVLAKIADVLEVARASGDSFFIISSGSVKVTQRLPGRVEEEEIRVLQRGDYFGEQALLKEDCRTASVIAMHPGVECLTLDRDSFNQLIGDLSEIKEKDYGDEERLNKPPGTPCVEQQEYDYITLDDLEVIATLGIGGFGRVELVQYIKEPSLTFALKCLKKQHIVDTQQQDHVYSERNIMLSCRSPFICRLYTTFRDTKYVYMLLEACLGGEVWTILRDRGCFDEHTTRFITACVIEAFEYLHTRGIIYRDLKPENLLLDSRGYVKIVDFGFSKRLGYSSKTWTFCGTPEYVAPETILNKGHDRAVDYWALGILLHELLSGNPPFSASDPMKTYNLILKGIDMIDFAKHNIGEMCTESHKKTVQGFTFRAIRISKRGDPRHKKTQRSHHSFFGSRYSDPVQENCNVRLSNGWRSSLCETGEECCGNHSKAFRVDCLSDRQIFRWHKAFAEGREDDNDENRAEWPSTPSYDDNVKRVRDLLNTDRRLSVRLISETLDITKTIVHEIVSKSLGMRKVCAKLVPKVLTDDQKARRVQTCQELLDTCEDNPAFLDDVITGDESWVFEYDSKTKKQSAEWHTTNSPRHKKARIWFQGFDWDGLIARTLLAPIQQPVRGPCDTSNFDCFGKDNNIPPDEFSNWDFNF</sequence>
<evidence type="ECO:0000256" key="3">
    <source>
        <dbReference type="ARBA" id="ARBA00022527"/>
    </source>
</evidence>
<dbReference type="SMART" id="SM00100">
    <property type="entry name" value="cNMP"/>
    <property type="match status" value="2"/>
</dbReference>
<dbReference type="EC" id="2.7.11.12" evidence="2"/>
<evidence type="ECO:0000259" key="15">
    <source>
        <dbReference type="PROSITE" id="PS51285"/>
    </source>
</evidence>
<keyword evidence="5" id="KW-0808">Transferase</keyword>
<dbReference type="InterPro" id="IPR008271">
    <property type="entry name" value="Ser/Thr_kinase_AS"/>
</dbReference>
<dbReference type="InterPro" id="IPR011009">
    <property type="entry name" value="Kinase-like_dom_sf"/>
</dbReference>
<dbReference type="PROSITE" id="PS50011">
    <property type="entry name" value="PROTEIN_KINASE_DOM"/>
    <property type="match status" value="1"/>
</dbReference>
<dbReference type="GO" id="GO:0004692">
    <property type="term" value="F:cGMP-dependent protein kinase activity"/>
    <property type="evidence" value="ECO:0007669"/>
    <property type="project" value="UniProtKB-EC"/>
</dbReference>
<dbReference type="Gene3D" id="3.30.200.20">
    <property type="entry name" value="Phosphorylase Kinase, domain 1"/>
    <property type="match status" value="1"/>
</dbReference>
<dbReference type="Pfam" id="PF00027">
    <property type="entry name" value="cNMP_binding"/>
    <property type="match status" value="2"/>
</dbReference>
<evidence type="ECO:0000256" key="11">
    <source>
        <dbReference type="ARBA" id="ARBA00047462"/>
    </source>
</evidence>
<dbReference type="GO" id="GO:0030553">
    <property type="term" value="F:cGMP binding"/>
    <property type="evidence" value="ECO:0007669"/>
    <property type="project" value="UniProtKB-KW"/>
</dbReference>
<organism evidence="16 17">
    <name type="scientific">Aromia moschata</name>
    <dbReference type="NCBI Taxonomy" id="1265417"/>
    <lineage>
        <taxon>Eukaryota</taxon>
        <taxon>Metazoa</taxon>
        <taxon>Ecdysozoa</taxon>
        <taxon>Arthropoda</taxon>
        <taxon>Hexapoda</taxon>
        <taxon>Insecta</taxon>
        <taxon>Pterygota</taxon>
        <taxon>Neoptera</taxon>
        <taxon>Endopterygota</taxon>
        <taxon>Coleoptera</taxon>
        <taxon>Polyphaga</taxon>
        <taxon>Cucujiformia</taxon>
        <taxon>Chrysomeloidea</taxon>
        <taxon>Cerambycidae</taxon>
        <taxon>Cerambycinae</taxon>
        <taxon>Callichromatini</taxon>
        <taxon>Aromia</taxon>
    </lineage>
</organism>
<evidence type="ECO:0000256" key="7">
    <source>
        <dbReference type="ARBA" id="ARBA00022777"/>
    </source>
</evidence>
<evidence type="ECO:0000256" key="8">
    <source>
        <dbReference type="ARBA" id="ARBA00022840"/>
    </source>
</evidence>
<dbReference type="InterPro" id="IPR035014">
    <property type="entry name" value="STKc_cGK"/>
</dbReference>
<dbReference type="Gene3D" id="1.10.10.1450">
    <property type="match status" value="1"/>
</dbReference>
<dbReference type="Gene3D" id="2.60.120.10">
    <property type="entry name" value="Jelly Rolls"/>
    <property type="match status" value="2"/>
</dbReference>
<dbReference type="Gene3D" id="1.10.510.10">
    <property type="entry name" value="Transferase(Phosphotransferase) domain 1"/>
    <property type="match status" value="1"/>
</dbReference>
<keyword evidence="4" id="KW-0140">cGMP</keyword>
<dbReference type="PANTHER" id="PTHR24353:SF147">
    <property type="entry name" value="CGMP-DEPENDENT SERINE_THREONIN PROTEIN KINASE-RELATED"/>
    <property type="match status" value="1"/>
</dbReference>
<dbReference type="AlphaFoldDB" id="A0AAV8XJQ5"/>
<evidence type="ECO:0000256" key="2">
    <source>
        <dbReference type="ARBA" id="ARBA00012428"/>
    </source>
</evidence>
<keyword evidence="3" id="KW-0723">Serine/threonine-protein kinase</keyword>
<dbReference type="PROSITE" id="PS00108">
    <property type="entry name" value="PROTEIN_KINASE_ST"/>
    <property type="match status" value="1"/>
</dbReference>
<dbReference type="GO" id="GO:0005524">
    <property type="term" value="F:ATP binding"/>
    <property type="evidence" value="ECO:0007669"/>
    <property type="project" value="UniProtKB-UniRule"/>
</dbReference>
<evidence type="ECO:0000256" key="10">
    <source>
        <dbReference type="ARBA" id="ARBA00047298"/>
    </source>
</evidence>
<dbReference type="SUPFAM" id="SSF51206">
    <property type="entry name" value="cAMP-binding domain-like"/>
    <property type="match status" value="2"/>
</dbReference>
<dbReference type="InterPro" id="IPR017441">
    <property type="entry name" value="Protein_kinase_ATP_BS"/>
</dbReference>
<dbReference type="PROSITE" id="PS00107">
    <property type="entry name" value="PROTEIN_KINASE_ATP"/>
    <property type="match status" value="1"/>
</dbReference>
<dbReference type="InterPro" id="IPR000595">
    <property type="entry name" value="cNMP-bd_dom"/>
</dbReference>
<dbReference type="InterPro" id="IPR036397">
    <property type="entry name" value="RNaseH_sf"/>
</dbReference>
<evidence type="ECO:0000256" key="9">
    <source>
        <dbReference type="ARBA" id="ARBA00022992"/>
    </source>
</evidence>
<dbReference type="CDD" id="cd05572">
    <property type="entry name" value="STKc_cGK"/>
    <property type="match status" value="1"/>
</dbReference>
<evidence type="ECO:0000259" key="14">
    <source>
        <dbReference type="PROSITE" id="PS50042"/>
    </source>
</evidence>
<dbReference type="PROSITE" id="PS51285">
    <property type="entry name" value="AGC_KINASE_CTER"/>
    <property type="match status" value="1"/>
</dbReference>
<dbReference type="PANTHER" id="PTHR24353">
    <property type="entry name" value="CYCLIC NUCLEOTIDE-DEPENDENT PROTEIN KINASE"/>
    <property type="match status" value="1"/>
</dbReference>
<dbReference type="InterPro" id="IPR014710">
    <property type="entry name" value="RmlC-like_jellyroll"/>
</dbReference>
<dbReference type="Proteomes" id="UP001162162">
    <property type="component" value="Unassembled WGS sequence"/>
</dbReference>
<name>A0AAV8XJQ5_9CUCU</name>
<dbReference type="InterPro" id="IPR018490">
    <property type="entry name" value="cNMP-bd_dom_sf"/>
</dbReference>
<evidence type="ECO:0000256" key="12">
    <source>
        <dbReference type="PROSITE-ProRule" id="PRU10141"/>
    </source>
</evidence>
<dbReference type="SMART" id="SM00133">
    <property type="entry name" value="S_TK_X"/>
    <property type="match status" value="1"/>
</dbReference>
<protein>
    <recommendedName>
        <fullName evidence="2">cGMP-dependent protein kinase</fullName>
        <ecNumber evidence="2">2.7.11.12</ecNumber>
    </recommendedName>
</protein>
<dbReference type="EMBL" id="JAPWTK010000513">
    <property type="protein sequence ID" value="KAJ8939023.1"/>
    <property type="molecule type" value="Genomic_DNA"/>
</dbReference>
<comment type="caution">
    <text evidence="16">The sequence shown here is derived from an EMBL/GenBank/DDBJ whole genome shotgun (WGS) entry which is preliminary data.</text>
</comment>
<dbReference type="InterPro" id="IPR018488">
    <property type="entry name" value="cNMP-bd_CS"/>
</dbReference>
<dbReference type="Gene3D" id="3.30.420.10">
    <property type="entry name" value="Ribonuclease H-like superfamily/Ribonuclease H"/>
    <property type="match status" value="1"/>
</dbReference>
<keyword evidence="17" id="KW-1185">Reference proteome</keyword>
<comment type="similarity">
    <text evidence="1">Belongs to the protein kinase superfamily. AGC Ser/Thr protein kinase family. cGMP subfamily.</text>
</comment>
<dbReference type="SMART" id="SM00220">
    <property type="entry name" value="S_TKc"/>
    <property type="match status" value="1"/>
</dbReference>
<keyword evidence="6 12" id="KW-0547">Nucleotide-binding</keyword>
<keyword evidence="9" id="KW-0142">cGMP-binding</keyword>
<feature type="domain" description="Protein kinase" evidence="13">
    <location>
        <begin position="443"/>
        <end position="708"/>
    </location>
</feature>
<evidence type="ECO:0000313" key="17">
    <source>
        <dbReference type="Proteomes" id="UP001162162"/>
    </source>
</evidence>
<reference evidence="16" key="1">
    <citation type="journal article" date="2023" name="Insect Mol. Biol.">
        <title>Genome sequencing provides insights into the evolution of gene families encoding plant cell wall-degrading enzymes in longhorned beetles.</title>
        <authorList>
            <person name="Shin N.R."/>
            <person name="Okamura Y."/>
            <person name="Kirsch R."/>
            <person name="Pauchet Y."/>
        </authorList>
    </citation>
    <scope>NUCLEOTIDE SEQUENCE</scope>
    <source>
        <strain evidence="16">AMC_N1</strain>
    </source>
</reference>
<dbReference type="PROSITE" id="PS50042">
    <property type="entry name" value="CNMP_BINDING_3"/>
    <property type="match status" value="2"/>
</dbReference>
<dbReference type="Pfam" id="PF00069">
    <property type="entry name" value="Pkinase"/>
    <property type="match status" value="1"/>
</dbReference>
<feature type="domain" description="Cyclic nucleotide-binding" evidence="14">
    <location>
        <begin position="192"/>
        <end position="307"/>
    </location>
</feature>
<feature type="domain" description="Cyclic nucleotide-binding" evidence="14">
    <location>
        <begin position="333"/>
        <end position="421"/>
    </location>
</feature>
<evidence type="ECO:0000256" key="1">
    <source>
        <dbReference type="ARBA" id="ARBA00006352"/>
    </source>
</evidence>
<evidence type="ECO:0000256" key="5">
    <source>
        <dbReference type="ARBA" id="ARBA00022679"/>
    </source>
</evidence>
<comment type="catalytic activity">
    <reaction evidence="11">
        <text>L-seryl-[protein] + ATP = O-phospho-L-seryl-[protein] + ADP + H(+)</text>
        <dbReference type="Rhea" id="RHEA:17989"/>
        <dbReference type="Rhea" id="RHEA-COMP:9863"/>
        <dbReference type="Rhea" id="RHEA-COMP:11604"/>
        <dbReference type="ChEBI" id="CHEBI:15378"/>
        <dbReference type="ChEBI" id="CHEBI:29999"/>
        <dbReference type="ChEBI" id="CHEBI:30616"/>
        <dbReference type="ChEBI" id="CHEBI:83421"/>
        <dbReference type="ChEBI" id="CHEBI:456216"/>
        <dbReference type="EC" id="2.7.11.12"/>
    </reaction>
</comment>
<dbReference type="SUPFAM" id="SSF56112">
    <property type="entry name" value="Protein kinase-like (PK-like)"/>
    <property type="match status" value="1"/>
</dbReference>
<evidence type="ECO:0000256" key="4">
    <source>
        <dbReference type="ARBA" id="ARBA00022535"/>
    </source>
</evidence>
<evidence type="ECO:0000256" key="6">
    <source>
        <dbReference type="ARBA" id="ARBA00022741"/>
    </source>
</evidence>
<dbReference type="FunFam" id="2.60.120.10:FF:000072">
    <property type="entry name" value="cGMP-dependent protein kinase"/>
    <property type="match status" value="1"/>
</dbReference>
<comment type="catalytic activity">
    <reaction evidence="10">
        <text>L-threonyl-[protein] + ATP = O-phospho-L-threonyl-[protein] + ADP + H(+)</text>
        <dbReference type="Rhea" id="RHEA:46608"/>
        <dbReference type="Rhea" id="RHEA-COMP:11060"/>
        <dbReference type="Rhea" id="RHEA-COMP:11605"/>
        <dbReference type="ChEBI" id="CHEBI:15378"/>
        <dbReference type="ChEBI" id="CHEBI:30013"/>
        <dbReference type="ChEBI" id="CHEBI:30616"/>
        <dbReference type="ChEBI" id="CHEBI:61977"/>
        <dbReference type="ChEBI" id="CHEBI:456216"/>
        <dbReference type="EC" id="2.7.11.12"/>
    </reaction>
</comment>
<evidence type="ECO:0000313" key="16">
    <source>
        <dbReference type="EMBL" id="KAJ8939023.1"/>
    </source>
</evidence>
<proteinExistence type="inferred from homology"/>
<gene>
    <name evidence="16" type="ORF">NQ318_011312</name>
</gene>
<feature type="binding site" evidence="12">
    <location>
        <position position="473"/>
    </location>
    <ligand>
        <name>ATP</name>
        <dbReference type="ChEBI" id="CHEBI:30616"/>
    </ligand>
</feature>
<feature type="domain" description="AGC-kinase C-terminal" evidence="15">
    <location>
        <begin position="907"/>
        <end position="957"/>
    </location>
</feature>
<dbReference type="PROSITE" id="PS00889">
    <property type="entry name" value="CNMP_BINDING_2"/>
    <property type="match status" value="2"/>
</dbReference>
<keyword evidence="7" id="KW-0418">Kinase</keyword>
<dbReference type="InterPro" id="IPR000961">
    <property type="entry name" value="AGC-kinase_C"/>
</dbReference>
<dbReference type="InterPro" id="IPR000719">
    <property type="entry name" value="Prot_kinase_dom"/>
</dbReference>